<dbReference type="RefSeq" id="XP_005190291.2">
    <property type="nucleotide sequence ID" value="XM_005190234.4"/>
</dbReference>
<dbReference type="InterPro" id="IPR044775">
    <property type="entry name" value="MFS_ERD6/Tret1-like"/>
</dbReference>
<feature type="transmembrane region" description="Helical" evidence="8">
    <location>
        <begin position="354"/>
        <end position="377"/>
    </location>
</feature>
<feature type="transmembrane region" description="Helical" evidence="8">
    <location>
        <begin position="81"/>
        <end position="100"/>
    </location>
</feature>
<evidence type="ECO:0000313" key="12">
    <source>
        <dbReference type="RefSeq" id="XP_058985746.1"/>
    </source>
</evidence>
<keyword evidence="4" id="KW-0762">Sugar transport</keyword>
<evidence type="ECO:0000313" key="10">
    <source>
        <dbReference type="EnsemblMetazoa" id="MDOA001273-PA"/>
    </source>
</evidence>
<dbReference type="VEuPathDB" id="VectorBase:MDOMA2_002142"/>
<dbReference type="Gene3D" id="1.20.1250.20">
    <property type="entry name" value="MFS general substrate transporter like domains"/>
    <property type="match status" value="1"/>
</dbReference>
<dbReference type="InterPro" id="IPR036259">
    <property type="entry name" value="MFS_trans_sf"/>
</dbReference>
<dbReference type="PROSITE" id="PS50850">
    <property type="entry name" value="MFS"/>
    <property type="match status" value="1"/>
</dbReference>
<feature type="transmembrane region" description="Helical" evidence="8">
    <location>
        <begin position="258"/>
        <end position="278"/>
    </location>
</feature>
<feature type="transmembrane region" description="Helical" evidence="8">
    <location>
        <begin position="166"/>
        <end position="185"/>
    </location>
</feature>
<dbReference type="KEGG" id="mde:101892756"/>
<keyword evidence="7 8" id="KW-0472">Membrane</keyword>
<reference evidence="12" key="2">
    <citation type="submission" date="2025-05" db="UniProtKB">
        <authorList>
            <consortium name="RefSeq"/>
        </authorList>
    </citation>
    <scope>IDENTIFICATION</scope>
    <source>
        <strain evidence="12">Aabys</strain>
        <tissue evidence="12">Whole body</tissue>
    </source>
</reference>
<evidence type="ECO:0000256" key="3">
    <source>
        <dbReference type="ARBA" id="ARBA00022475"/>
    </source>
</evidence>
<evidence type="ECO:0000256" key="4">
    <source>
        <dbReference type="ARBA" id="ARBA00022597"/>
    </source>
</evidence>
<dbReference type="InterPro" id="IPR005828">
    <property type="entry name" value="MFS_sugar_transport-like"/>
</dbReference>
<evidence type="ECO:0000259" key="9">
    <source>
        <dbReference type="PROSITE" id="PS50850"/>
    </source>
</evidence>
<dbReference type="PANTHER" id="PTHR48021:SF33">
    <property type="entry name" value="AT22075P-RELATED"/>
    <property type="match status" value="1"/>
</dbReference>
<dbReference type="OrthoDB" id="6612291at2759"/>
<keyword evidence="3" id="KW-1003">Cell membrane</keyword>
<dbReference type="FunFam" id="1.20.1250.20:FF:000218">
    <property type="entry name" value="facilitated trehalose transporter Tret1"/>
    <property type="match status" value="1"/>
</dbReference>
<feature type="transmembrane region" description="Helical" evidence="8">
    <location>
        <begin position="106"/>
        <end position="128"/>
    </location>
</feature>
<feature type="domain" description="Major facilitator superfamily (MFS) profile" evidence="9">
    <location>
        <begin position="16"/>
        <end position="444"/>
    </location>
</feature>
<feature type="transmembrane region" description="Helical" evidence="8">
    <location>
        <begin position="54"/>
        <end position="74"/>
    </location>
</feature>
<evidence type="ECO:0000256" key="1">
    <source>
        <dbReference type="ARBA" id="ARBA00004651"/>
    </source>
</evidence>
<keyword evidence="2" id="KW-0813">Transport</keyword>
<dbReference type="InterPro" id="IPR005829">
    <property type="entry name" value="Sugar_transporter_CS"/>
</dbReference>
<keyword evidence="5 8" id="KW-0812">Transmembrane</keyword>
<dbReference type="Pfam" id="PF00083">
    <property type="entry name" value="Sugar_tr"/>
    <property type="match status" value="1"/>
</dbReference>
<protein>
    <submittedName>
        <fullName evidence="12">Facilitated trehalose transporter Tret1-like</fullName>
    </submittedName>
</protein>
<accession>A0A1I8M4X5</accession>
<feature type="transmembrane region" description="Helical" evidence="8">
    <location>
        <begin position="323"/>
        <end position="342"/>
    </location>
</feature>
<keyword evidence="11" id="KW-1185">Reference proteome</keyword>
<dbReference type="PANTHER" id="PTHR48021">
    <property type="match status" value="1"/>
</dbReference>
<feature type="transmembrane region" description="Helical" evidence="8">
    <location>
        <begin position="416"/>
        <end position="440"/>
    </location>
</feature>
<name>A0A1I8M4X5_MUSDO</name>
<dbReference type="Proteomes" id="UP001652621">
    <property type="component" value="Unplaced"/>
</dbReference>
<evidence type="ECO:0000256" key="8">
    <source>
        <dbReference type="SAM" id="Phobius"/>
    </source>
</evidence>
<dbReference type="PROSITE" id="PS00217">
    <property type="entry name" value="SUGAR_TRANSPORT_2"/>
    <property type="match status" value="1"/>
</dbReference>
<reference evidence="10" key="1">
    <citation type="submission" date="2020-05" db="UniProtKB">
        <authorList>
            <consortium name="EnsemblMetazoa"/>
        </authorList>
    </citation>
    <scope>IDENTIFICATION</scope>
    <source>
        <strain evidence="10">Aabys</strain>
    </source>
</reference>
<dbReference type="GO" id="GO:0051119">
    <property type="term" value="F:sugar transmembrane transporter activity"/>
    <property type="evidence" value="ECO:0007669"/>
    <property type="project" value="InterPro"/>
</dbReference>
<organism evidence="10">
    <name type="scientific">Musca domestica</name>
    <name type="common">House fly</name>
    <dbReference type="NCBI Taxonomy" id="7370"/>
    <lineage>
        <taxon>Eukaryota</taxon>
        <taxon>Metazoa</taxon>
        <taxon>Ecdysozoa</taxon>
        <taxon>Arthropoda</taxon>
        <taxon>Hexapoda</taxon>
        <taxon>Insecta</taxon>
        <taxon>Pterygota</taxon>
        <taxon>Neoptera</taxon>
        <taxon>Endopterygota</taxon>
        <taxon>Diptera</taxon>
        <taxon>Brachycera</taxon>
        <taxon>Muscomorpha</taxon>
        <taxon>Muscoidea</taxon>
        <taxon>Muscidae</taxon>
        <taxon>Musca</taxon>
    </lineage>
</organism>
<dbReference type="eggNOG" id="KOG0254">
    <property type="taxonomic scope" value="Eukaryota"/>
</dbReference>
<evidence type="ECO:0000313" key="11">
    <source>
        <dbReference type="Proteomes" id="UP001652621"/>
    </source>
</evidence>
<dbReference type="InterPro" id="IPR020846">
    <property type="entry name" value="MFS_dom"/>
</dbReference>
<evidence type="ECO:0000256" key="5">
    <source>
        <dbReference type="ARBA" id="ARBA00022692"/>
    </source>
</evidence>
<dbReference type="AlphaFoldDB" id="A0A1I8M4X5"/>
<dbReference type="CDD" id="cd17358">
    <property type="entry name" value="MFS_GLUT6_8_Class3_like"/>
    <property type="match status" value="1"/>
</dbReference>
<dbReference type="SUPFAM" id="SSF103473">
    <property type="entry name" value="MFS general substrate transporter"/>
    <property type="match status" value="1"/>
</dbReference>
<dbReference type="STRING" id="7370.A0A1I8M4X5"/>
<evidence type="ECO:0000256" key="2">
    <source>
        <dbReference type="ARBA" id="ARBA00022448"/>
    </source>
</evidence>
<dbReference type="RefSeq" id="XP_058985746.1">
    <property type="nucleotide sequence ID" value="XM_059129763.1"/>
</dbReference>
<feature type="transmembrane region" description="Helical" evidence="8">
    <location>
        <begin position="298"/>
        <end position="316"/>
    </location>
</feature>
<comment type="subcellular location">
    <subcellularLocation>
        <location evidence="1">Cell membrane</location>
        <topology evidence="1">Multi-pass membrane protein</topology>
    </subcellularLocation>
</comment>
<sequence>MSSHARNQYITGLCANIISISYGAFVGWASASFVELQKADATGSEPLIGDDAGWIGSMLCVGGSLGTIFFSWCADKFGRKRCLLLLALPALLGWLIVPFAKTPMHLALSRLMGGFSGGGTFSIIPIYTAEISDDNVRGTVGTFLVLFCNVGVLAAFILGTYLPCRIVAWILSTLPLAYLCGVIFVPESPQYLASKNDVKAAEKSLCFFRNISYKKSGTNPQIKLELENLMEKTGDKSAEKSETSVSLKDFAEPKARKALCIGMGLMAVNQLCGCFVMLNYTATIFKNSGSTLPPNQSAIIVGVIQLVGTYASTLLVERAGRKSLLIISVIGTGTGLLCLGLFMCFGDPLSGSWIPVASFSFIIFIGCWGVITLPFVVVAEIMPPKIRNLGCMICMLCLWLYSFFLLKYMGLFSELIGMHGVMFFFSTCSFIGAIFIGICVPETKGKPIEEILRRL</sequence>
<dbReference type="EnsemblMetazoa" id="MDOA001273-RA">
    <property type="protein sequence ID" value="MDOA001273-PA"/>
    <property type="gene ID" value="MDOA001273"/>
</dbReference>
<feature type="transmembrane region" description="Helical" evidence="8">
    <location>
        <begin position="389"/>
        <end position="410"/>
    </location>
</feature>
<feature type="transmembrane region" description="Helical" evidence="8">
    <location>
        <begin position="140"/>
        <end position="160"/>
    </location>
</feature>
<gene>
    <name evidence="10" type="primary">101892756</name>
    <name evidence="12" type="synonym">LOC131805950</name>
</gene>
<feature type="transmembrane region" description="Helical" evidence="8">
    <location>
        <begin position="12"/>
        <end position="34"/>
    </location>
</feature>
<dbReference type="InterPro" id="IPR050549">
    <property type="entry name" value="MFS_Trehalose_Transporter"/>
</dbReference>
<dbReference type="GO" id="GO:0005886">
    <property type="term" value="C:plasma membrane"/>
    <property type="evidence" value="ECO:0007669"/>
    <property type="project" value="UniProtKB-SubCell"/>
</dbReference>
<dbReference type="VEuPathDB" id="VectorBase:MDOA001273"/>
<keyword evidence="6 8" id="KW-1133">Transmembrane helix</keyword>
<evidence type="ECO:0000256" key="7">
    <source>
        <dbReference type="ARBA" id="ARBA00023136"/>
    </source>
</evidence>
<evidence type="ECO:0000256" key="6">
    <source>
        <dbReference type="ARBA" id="ARBA00022989"/>
    </source>
</evidence>
<proteinExistence type="predicted"/>